<keyword evidence="1" id="KW-1133">Transmembrane helix</keyword>
<dbReference type="Proteomes" id="UP000319865">
    <property type="component" value="Unassembled WGS sequence"/>
</dbReference>
<comment type="caution">
    <text evidence="2">The sequence shown here is derived from an EMBL/GenBank/DDBJ whole genome shotgun (WGS) entry which is preliminary data.</text>
</comment>
<keyword evidence="1" id="KW-0812">Transmembrane</keyword>
<dbReference type="OrthoDB" id="3431510at2"/>
<protein>
    <submittedName>
        <fullName evidence="2">DUF2975 family protein</fullName>
    </submittedName>
</protein>
<sequence length="211" mass="21916">MVRRMQTTVKPLLGPRAAGAYAVLLLLVAAGAALLAAGVLFTGVTRDAADVTVYLSNSVRLDLDDRLDLPEGAALLGNLLPVQLHVPDLPLDVRLLAQSGDALLLLSIAVGALALAQVLRTVRAGRPFARRNATWLAVVAGAVVVGGCIPPVLRNVGAQAALGHLEVRGDPPFVTWSSFTWTPLLLGIVVLGIAEAFRRGAAMADDVDGLV</sequence>
<dbReference type="InterPro" id="IPR021354">
    <property type="entry name" value="DUF2975"/>
</dbReference>
<dbReference type="AlphaFoldDB" id="A0A543PF56"/>
<evidence type="ECO:0000313" key="3">
    <source>
        <dbReference type="Proteomes" id="UP000319865"/>
    </source>
</evidence>
<gene>
    <name evidence="2" type="ORF">FHU33_2112</name>
</gene>
<dbReference type="EMBL" id="VFQE01000001">
    <property type="protein sequence ID" value="TQN42705.1"/>
    <property type="molecule type" value="Genomic_DNA"/>
</dbReference>
<accession>A0A543PF56</accession>
<proteinExistence type="predicted"/>
<feature type="transmembrane region" description="Helical" evidence="1">
    <location>
        <begin position="134"/>
        <end position="153"/>
    </location>
</feature>
<feature type="transmembrane region" description="Helical" evidence="1">
    <location>
        <begin position="21"/>
        <end position="44"/>
    </location>
</feature>
<evidence type="ECO:0000256" key="1">
    <source>
        <dbReference type="SAM" id="Phobius"/>
    </source>
</evidence>
<feature type="transmembrane region" description="Helical" evidence="1">
    <location>
        <begin position="173"/>
        <end position="194"/>
    </location>
</feature>
<dbReference type="Pfam" id="PF11188">
    <property type="entry name" value="DUF2975"/>
    <property type="match status" value="1"/>
</dbReference>
<feature type="transmembrane region" description="Helical" evidence="1">
    <location>
        <begin position="102"/>
        <end position="122"/>
    </location>
</feature>
<reference evidence="2 3" key="1">
    <citation type="submission" date="2019-06" db="EMBL/GenBank/DDBJ databases">
        <title>Sequencing the genomes of 1000 actinobacteria strains.</title>
        <authorList>
            <person name="Klenk H.-P."/>
        </authorList>
    </citation>
    <scope>NUCLEOTIDE SEQUENCE [LARGE SCALE GENOMIC DNA]</scope>
    <source>
        <strain evidence="2 3">DSM 46837</strain>
    </source>
</reference>
<keyword evidence="1" id="KW-0472">Membrane</keyword>
<keyword evidence="3" id="KW-1185">Reference proteome</keyword>
<organism evidence="2 3">
    <name type="scientific">Blastococcus colisei</name>
    <dbReference type="NCBI Taxonomy" id="1564162"/>
    <lineage>
        <taxon>Bacteria</taxon>
        <taxon>Bacillati</taxon>
        <taxon>Actinomycetota</taxon>
        <taxon>Actinomycetes</taxon>
        <taxon>Geodermatophilales</taxon>
        <taxon>Geodermatophilaceae</taxon>
        <taxon>Blastococcus</taxon>
    </lineage>
</organism>
<name>A0A543PF56_9ACTN</name>
<evidence type="ECO:0000313" key="2">
    <source>
        <dbReference type="EMBL" id="TQN42705.1"/>
    </source>
</evidence>